<dbReference type="PROSITE" id="PS51748">
    <property type="entry name" value="HEXOKINASE_2"/>
    <property type="match status" value="1"/>
</dbReference>
<dbReference type="Pfam" id="PF00349">
    <property type="entry name" value="Hexokinase_1"/>
    <property type="match status" value="1"/>
</dbReference>
<dbReference type="InterPro" id="IPR022672">
    <property type="entry name" value="Hexokinase_N"/>
</dbReference>
<evidence type="ECO:0000256" key="5">
    <source>
        <dbReference type="ARBA" id="ARBA00022840"/>
    </source>
</evidence>
<evidence type="ECO:0000256" key="6">
    <source>
        <dbReference type="RuleBase" id="RU362007"/>
    </source>
</evidence>
<proteinExistence type="inferred from homology"/>
<feature type="compositionally biased region" description="Polar residues" evidence="7">
    <location>
        <begin position="90"/>
        <end position="100"/>
    </location>
</feature>
<accession>A0ABP0B169</accession>
<keyword evidence="2 6" id="KW-0808">Transferase</keyword>
<organism evidence="10 11">
    <name type="scientific">Sporothrix eucalyptigena</name>
    <dbReference type="NCBI Taxonomy" id="1812306"/>
    <lineage>
        <taxon>Eukaryota</taxon>
        <taxon>Fungi</taxon>
        <taxon>Dikarya</taxon>
        <taxon>Ascomycota</taxon>
        <taxon>Pezizomycotina</taxon>
        <taxon>Sordariomycetes</taxon>
        <taxon>Sordariomycetidae</taxon>
        <taxon>Ophiostomatales</taxon>
        <taxon>Ophiostomataceae</taxon>
        <taxon>Sporothrix</taxon>
    </lineage>
</organism>
<dbReference type="PANTHER" id="PTHR19443:SF29">
    <property type="entry name" value="PHOSPHOTRANSFERASE"/>
    <property type="match status" value="1"/>
</dbReference>
<dbReference type="Pfam" id="PF03727">
    <property type="entry name" value="Hexokinase_2"/>
    <property type="match status" value="1"/>
</dbReference>
<reference evidence="10 11" key="1">
    <citation type="submission" date="2024-01" db="EMBL/GenBank/DDBJ databases">
        <authorList>
            <person name="Allen C."/>
            <person name="Tagirdzhanova G."/>
        </authorList>
    </citation>
    <scope>NUCLEOTIDE SEQUENCE [LARGE SCALE GENOMIC DNA]</scope>
</reference>
<feature type="compositionally biased region" description="Basic and acidic residues" evidence="7">
    <location>
        <begin position="305"/>
        <end position="319"/>
    </location>
</feature>
<name>A0ABP0B169_9PEZI</name>
<feature type="region of interest" description="Disordered" evidence="7">
    <location>
        <begin position="90"/>
        <end position="132"/>
    </location>
</feature>
<dbReference type="EC" id="2.7.1.-" evidence="6"/>
<dbReference type="SUPFAM" id="SSF53067">
    <property type="entry name" value="Actin-like ATPase domain"/>
    <property type="match status" value="2"/>
</dbReference>
<evidence type="ECO:0000259" key="9">
    <source>
        <dbReference type="Pfam" id="PF03727"/>
    </source>
</evidence>
<dbReference type="InterPro" id="IPR043129">
    <property type="entry name" value="ATPase_NBD"/>
</dbReference>
<dbReference type="Proteomes" id="UP001642482">
    <property type="component" value="Unassembled WGS sequence"/>
</dbReference>
<evidence type="ECO:0000256" key="4">
    <source>
        <dbReference type="ARBA" id="ARBA00022777"/>
    </source>
</evidence>
<evidence type="ECO:0000259" key="8">
    <source>
        <dbReference type="Pfam" id="PF00349"/>
    </source>
</evidence>
<dbReference type="InterPro" id="IPR001312">
    <property type="entry name" value="Hexokinase"/>
</dbReference>
<feature type="domain" description="Hexokinase C-terminal" evidence="9">
    <location>
        <begin position="273"/>
        <end position="591"/>
    </location>
</feature>
<feature type="domain" description="Hexokinase N-terminal" evidence="8">
    <location>
        <begin position="139"/>
        <end position="261"/>
    </location>
</feature>
<dbReference type="Gene3D" id="3.40.367.20">
    <property type="match status" value="1"/>
</dbReference>
<gene>
    <name evidence="10" type="ORF">SEUCBS140593_001803</name>
</gene>
<comment type="similarity">
    <text evidence="1 6">Belongs to the hexokinase family.</text>
</comment>
<keyword evidence="5 6" id="KW-0067">ATP-binding</keyword>
<keyword evidence="3 6" id="KW-0547">Nucleotide-binding</keyword>
<evidence type="ECO:0000256" key="2">
    <source>
        <dbReference type="ARBA" id="ARBA00022679"/>
    </source>
</evidence>
<dbReference type="CDD" id="cd24000">
    <property type="entry name" value="ASKHA_NBD_HK"/>
    <property type="match status" value="1"/>
</dbReference>
<keyword evidence="11" id="KW-1185">Reference proteome</keyword>
<dbReference type="Gene3D" id="3.30.420.40">
    <property type="match status" value="1"/>
</dbReference>
<evidence type="ECO:0000256" key="3">
    <source>
        <dbReference type="ARBA" id="ARBA00022741"/>
    </source>
</evidence>
<dbReference type="InterPro" id="IPR022673">
    <property type="entry name" value="Hexokinase_C"/>
</dbReference>
<evidence type="ECO:0000256" key="7">
    <source>
        <dbReference type="SAM" id="MobiDB-lite"/>
    </source>
</evidence>
<feature type="region of interest" description="Disordered" evidence="7">
    <location>
        <begin position="294"/>
        <end position="319"/>
    </location>
</feature>
<evidence type="ECO:0000256" key="1">
    <source>
        <dbReference type="ARBA" id="ARBA00009225"/>
    </source>
</evidence>
<dbReference type="PANTHER" id="PTHR19443">
    <property type="entry name" value="HEXOKINASE"/>
    <property type="match status" value="1"/>
</dbReference>
<sequence>MTSDIPEATLGLEAFLEWIRVDDERVYKLSREFSSNFTRLAAESMDQFLPTPITESILLPFSKKDKNQGRGGTNLRVGFIELLGDSGPSTNGAELLNGSSKEAAPTDKQPPLRDGTTSQPQSVPPEAGQRQSLSCLRRLHERSWSIQEHLKSENADSLFAWIGICIATVVRDGCISFDLPRDTPLPMGVTFSFPMEQESLSEAKLMSMGKGFAISSRLDLGSHLVAGYEKARAASVDFALPSITIAAIANDSVSTLVSFVYEVPALANQKAAMGIICGTGSNATLLLKRSKLHPSKRPRIAHGQPDSEKITNGDHSGDNDDVKIAVNTEWSINGSAAAMRAVKLINPWDEELSASVELPGFQPLEYMTAGRYLGELGRIMLVDYMTSVMQVYEESIPRKLLKKFEPRNTTFLSRFRPGQEQSLLAMLEAEFPTDSDEFNEKPANGWTNGVGYGHTNGSHTDANPEFPPFRWTEEMAAALYHIAKAIEVRAAAIIAAAIIGLLDCADELPLPTQDTEVNGHAPAAQVLEPKLELVVGYTGGCITNFQDYLVDCQDFLDELVAMRYGSTEAAPVRVVLSPCHDGGIKGAGILVPASLTSQGLMQA</sequence>
<evidence type="ECO:0000313" key="10">
    <source>
        <dbReference type="EMBL" id="CAK7213333.1"/>
    </source>
</evidence>
<comment type="caution">
    <text evidence="10">The sequence shown here is derived from an EMBL/GenBank/DDBJ whole genome shotgun (WGS) entry which is preliminary data.</text>
</comment>
<keyword evidence="6" id="KW-0324">Glycolysis</keyword>
<keyword evidence="4 6" id="KW-0418">Kinase</keyword>
<evidence type="ECO:0000313" key="11">
    <source>
        <dbReference type="Proteomes" id="UP001642482"/>
    </source>
</evidence>
<dbReference type="EMBL" id="CAWUHD010000011">
    <property type="protein sequence ID" value="CAK7213333.1"/>
    <property type="molecule type" value="Genomic_DNA"/>
</dbReference>
<protein>
    <recommendedName>
        <fullName evidence="6">Phosphotransferase</fullName>
        <ecNumber evidence="6">2.7.1.-</ecNumber>
    </recommendedName>
</protein>